<gene>
    <name evidence="9" type="ORF">GF339_10240</name>
</gene>
<evidence type="ECO:0000313" key="10">
    <source>
        <dbReference type="Proteomes" id="UP000649604"/>
    </source>
</evidence>
<feature type="transmembrane region" description="Helical" evidence="7">
    <location>
        <begin position="372"/>
        <end position="394"/>
    </location>
</feature>
<feature type="transmembrane region" description="Helical" evidence="7">
    <location>
        <begin position="415"/>
        <end position="434"/>
    </location>
</feature>
<evidence type="ECO:0000256" key="7">
    <source>
        <dbReference type="SAM" id="Phobius"/>
    </source>
</evidence>
<comment type="subcellular location">
    <subcellularLocation>
        <location evidence="1">Cell membrane</location>
        <topology evidence="1">Multi-pass membrane protein</topology>
    </subcellularLocation>
</comment>
<feature type="transmembrane region" description="Helical" evidence="7">
    <location>
        <begin position="272"/>
        <end position="296"/>
    </location>
</feature>
<feature type="transmembrane region" description="Helical" evidence="7">
    <location>
        <begin position="316"/>
        <end position="336"/>
    </location>
</feature>
<name>A0A9D5JVD1_9BACT</name>
<dbReference type="GO" id="GO:0022857">
    <property type="term" value="F:transmembrane transporter activity"/>
    <property type="evidence" value="ECO:0007669"/>
    <property type="project" value="InterPro"/>
</dbReference>
<proteinExistence type="predicted"/>
<evidence type="ECO:0000259" key="8">
    <source>
        <dbReference type="PROSITE" id="PS50850"/>
    </source>
</evidence>
<dbReference type="CDD" id="cd17321">
    <property type="entry name" value="MFS_MMR_MDR_like"/>
    <property type="match status" value="1"/>
</dbReference>
<organism evidence="9 10">
    <name type="scientific">candidate division KSB3 bacterium</name>
    <dbReference type="NCBI Taxonomy" id="2044937"/>
    <lineage>
        <taxon>Bacteria</taxon>
        <taxon>candidate division KSB3</taxon>
    </lineage>
</organism>
<feature type="transmembrane region" description="Helical" evidence="7">
    <location>
        <begin position="215"/>
        <end position="236"/>
    </location>
</feature>
<evidence type="ECO:0000256" key="1">
    <source>
        <dbReference type="ARBA" id="ARBA00004651"/>
    </source>
</evidence>
<evidence type="ECO:0000256" key="4">
    <source>
        <dbReference type="ARBA" id="ARBA00022692"/>
    </source>
</evidence>
<dbReference type="Pfam" id="PF07690">
    <property type="entry name" value="MFS_1"/>
    <property type="match status" value="2"/>
</dbReference>
<dbReference type="PANTHER" id="PTHR42718">
    <property type="entry name" value="MAJOR FACILITATOR SUPERFAMILY MULTIDRUG TRANSPORTER MFSC"/>
    <property type="match status" value="1"/>
</dbReference>
<feature type="transmembrane region" description="Helical" evidence="7">
    <location>
        <begin position="24"/>
        <end position="42"/>
    </location>
</feature>
<feature type="transmembrane region" description="Helical" evidence="7">
    <location>
        <begin position="62"/>
        <end position="79"/>
    </location>
</feature>
<evidence type="ECO:0000256" key="5">
    <source>
        <dbReference type="ARBA" id="ARBA00022989"/>
    </source>
</evidence>
<dbReference type="InterPro" id="IPR036259">
    <property type="entry name" value="MFS_trans_sf"/>
</dbReference>
<feature type="transmembrane region" description="Helical" evidence="7">
    <location>
        <begin position="120"/>
        <end position="138"/>
    </location>
</feature>
<feature type="transmembrane region" description="Helical" evidence="7">
    <location>
        <begin position="446"/>
        <end position="466"/>
    </location>
</feature>
<dbReference type="EMBL" id="WJJP01000324">
    <property type="protein sequence ID" value="MBD3324954.1"/>
    <property type="molecule type" value="Genomic_DNA"/>
</dbReference>
<dbReference type="Gene3D" id="1.20.1250.20">
    <property type="entry name" value="MFS general substrate transporter like domains"/>
    <property type="match status" value="1"/>
</dbReference>
<dbReference type="AlphaFoldDB" id="A0A9D5JVD1"/>
<keyword evidence="2" id="KW-0813">Transport</keyword>
<keyword evidence="4 7" id="KW-0812">Transmembrane</keyword>
<evidence type="ECO:0000256" key="3">
    <source>
        <dbReference type="ARBA" id="ARBA00022475"/>
    </source>
</evidence>
<dbReference type="GO" id="GO:0005886">
    <property type="term" value="C:plasma membrane"/>
    <property type="evidence" value="ECO:0007669"/>
    <property type="project" value="UniProtKB-SubCell"/>
</dbReference>
<dbReference type="Proteomes" id="UP000649604">
    <property type="component" value="Unassembled WGS sequence"/>
</dbReference>
<keyword evidence="5 7" id="KW-1133">Transmembrane helix</keyword>
<feature type="transmembrane region" description="Helical" evidence="7">
    <location>
        <begin position="177"/>
        <end position="195"/>
    </location>
</feature>
<reference evidence="9" key="1">
    <citation type="submission" date="2019-11" db="EMBL/GenBank/DDBJ databases">
        <title>Microbial mats filling the niche in hypersaline microbial mats.</title>
        <authorList>
            <person name="Wong H.L."/>
            <person name="Macleod F.I."/>
            <person name="White R.A. III"/>
            <person name="Burns B.P."/>
        </authorList>
    </citation>
    <scope>NUCLEOTIDE SEQUENCE</scope>
    <source>
        <strain evidence="9">Rbin_158</strain>
    </source>
</reference>
<dbReference type="PANTHER" id="PTHR42718:SF46">
    <property type="entry name" value="BLR6921 PROTEIN"/>
    <property type="match status" value="1"/>
</dbReference>
<dbReference type="Gene3D" id="1.20.1720.10">
    <property type="entry name" value="Multidrug resistance protein D"/>
    <property type="match status" value="1"/>
</dbReference>
<evidence type="ECO:0000256" key="2">
    <source>
        <dbReference type="ARBA" id="ARBA00022448"/>
    </source>
</evidence>
<feature type="transmembrane region" description="Helical" evidence="7">
    <location>
        <begin position="150"/>
        <end position="171"/>
    </location>
</feature>
<accession>A0A9D5JVD1</accession>
<evidence type="ECO:0000313" key="9">
    <source>
        <dbReference type="EMBL" id="MBD3324954.1"/>
    </source>
</evidence>
<dbReference type="InterPro" id="IPR011701">
    <property type="entry name" value="MFS"/>
</dbReference>
<dbReference type="PROSITE" id="PS50850">
    <property type="entry name" value="MFS"/>
    <property type="match status" value="1"/>
</dbReference>
<feature type="transmembrane region" description="Helical" evidence="7">
    <location>
        <begin position="348"/>
        <end position="366"/>
    </location>
</feature>
<sequence length="470" mass="50693">MKIANNVEAAAGPKEDTSDRNNRMFLVGLMAPMMMIVSNMSMFRLTLPTIRDTFQIQADVTAWLVTAYSLPFMLFMPLYGRLGDELGKGRLFFTGISIFLVGTAVNLVTPTLGLLFLGRAIQGIGAAGVTPLCIALITDYFPIDQRGKSLGIWNSMGPITGMAAPFLGGFLIEYVGWRTIFAFSLAAAVLSLFSVRRQVPHVYWRNSRSHVLRRFDWGGVVLLSLATMLLVFYTSSRPITGIAALQDWRLLTLALLAFAGFIIWQKRGSNPFVTLAIFANTNFTLASLSAAIRMFALNGITFLMPLYLTDVHALRATSIGFLTTLHAGALLATMMIGGHLADRWNGRWPVVIGLVGQAGMIAYLAWLPGTAVLGLVIAGLAGHGMGAGLSLAALHRASMSKILPEQTGIAAGLYSMIRFSGTVLGVALGGVILQQGFDQSLAVIAAYQRVFSYLATVALCGVVLAWRLEE</sequence>
<feature type="transmembrane region" description="Helical" evidence="7">
    <location>
        <begin position="248"/>
        <end position="265"/>
    </location>
</feature>
<feature type="transmembrane region" description="Helical" evidence="7">
    <location>
        <begin position="91"/>
        <end position="108"/>
    </location>
</feature>
<evidence type="ECO:0000256" key="6">
    <source>
        <dbReference type="ARBA" id="ARBA00023136"/>
    </source>
</evidence>
<keyword evidence="6 7" id="KW-0472">Membrane</keyword>
<comment type="caution">
    <text evidence="9">The sequence shown here is derived from an EMBL/GenBank/DDBJ whole genome shotgun (WGS) entry which is preliminary data.</text>
</comment>
<dbReference type="SUPFAM" id="SSF103473">
    <property type="entry name" value="MFS general substrate transporter"/>
    <property type="match status" value="1"/>
</dbReference>
<dbReference type="InterPro" id="IPR020846">
    <property type="entry name" value="MFS_dom"/>
</dbReference>
<protein>
    <submittedName>
        <fullName evidence="9">MFS transporter</fullName>
    </submittedName>
</protein>
<keyword evidence="3" id="KW-1003">Cell membrane</keyword>
<feature type="domain" description="Major facilitator superfamily (MFS) profile" evidence="8">
    <location>
        <begin position="24"/>
        <end position="470"/>
    </location>
</feature>